<dbReference type="Pfam" id="PF06055">
    <property type="entry name" value="ExoD"/>
    <property type="match status" value="1"/>
</dbReference>
<gene>
    <name evidence="2" type="ORF">FY207_00365</name>
</gene>
<sequence>MQVRKCACLLCLPTHIFLYTVLLLWYPAPQACDFVVDMVMTARRGGKAVSDLLEEVSVQGAADDRVTLYELKMTLRDRGFGVLMLLFALPLSIPIPVPPGYTTVLSIPLLLFSAQMLMGLSTPWLPAFLEKRSFKREFLATVVERTSPILRGMERWSRPRMFVVFSGVGEKAVALICLLCALSIAIPLPLTNFIPAGGMSAMALGMLNRDGVLVILGVLLGFFGLLVTAVVLIAGPKLVIEMFSVLFKS</sequence>
<keyword evidence="1" id="KW-0472">Membrane</keyword>
<name>A0A643CML1_ANAMA</name>
<dbReference type="PANTHER" id="PTHR41795:SF1">
    <property type="entry name" value="EXOPOLYSACCHARIDE SYNTHESIS PROTEIN"/>
    <property type="match status" value="1"/>
</dbReference>
<evidence type="ECO:0000256" key="1">
    <source>
        <dbReference type="SAM" id="Phobius"/>
    </source>
</evidence>
<dbReference type="InterPro" id="IPR010331">
    <property type="entry name" value="ExoD"/>
</dbReference>
<keyword evidence="1" id="KW-0812">Transmembrane</keyword>
<feature type="transmembrane region" description="Helical" evidence="1">
    <location>
        <begin position="109"/>
        <end position="129"/>
    </location>
</feature>
<keyword evidence="1" id="KW-1133">Transmembrane helix</keyword>
<reference evidence="2" key="1">
    <citation type="submission" date="2019-08" db="EMBL/GenBank/DDBJ databases">
        <authorList>
            <person name="Amaro Estrada I."/>
            <person name="Quiroz Castaneda R.E."/>
            <person name="Martinez Ocampo F."/>
            <person name="Rodriguez Camarillo S.D."/>
        </authorList>
    </citation>
    <scope>NUCLEOTIDE SEQUENCE</scope>
    <source>
        <strain evidence="2">MEX-30-184-02</strain>
    </source>
</reference>
<comment type="caution">
    <text evidence="2">The sequence shown here is derived from an EMBL/GenBank/DDBJ whole genome shotgun (WGS) entry which is preliminary data.</text>
</comment>
<dbReference type="EMBL" id="VTCY01000001">
    <property type="protein sequence ID" value="KAB0452822.1"/>
    <property type="molecule type" value="Genomic_DNA"/>
</dbReference>
<feature type="transmembrane region" description="Helical" evidence="1">
    <location>
        <begin position="161"/>
        <end position="186"/>
    </location>
</feature>
<feature type="transmembrane region" description="Helical" evidence="1">
    <location>
        <begin position="79"/>
        <end position="97"/>
    </location>
</feature>
<dbReference type="PANTHER" id="PTHR41795">
    <property type="entry name" value="EXOPOLYSACCHARIDE SYNTHESIS PROTEIN"/>
    <property type="match status" value="1"/>
</dbReference>
<accession>A0A643CML1</accession>
<evidence type="ECO:0000313" key="2">
    <source>
        <dbReference type="EMBL" id="KAB0452822.1"/>
    </source>
</evidence>
<organism evidence="2">
    <name type="scientific">Anaplasma marginale</name>
    <dbReference type="NCBI Taxonomy" id="770"/>
    <lineage>
        <taxon>Bacteria</taxon>
        <taxon>Pseudomonadati</taxon>
        <taxon>Pseudomonadota</taxon>
        <taxon>Alphaproteobacteria</taxon>
        <taxon>Rickettsiales</taxon>
        <taxon>Anaplasmataceae</taxon>
        <taxon>Anaplasma</taxon>
    </lineage>
</organism>
<dbReference type="AlphaFoldDB" id="A0A643CML1"/>
<feature type="transmembrane region" description="Helical" evidence="1">
    <location>
        <begin position="212"/>
        <end position="234"/>
    </location>
</feature>
<protein>
    <submittedName>
        <fullName evidence="2">Exopolysaccharide biosynthesis protein</fullName>
    </submittedName>
</protein>
<proteinExistence type="predicted"/>